<dbReference type="PANTHER" id="PTHR36617">
    <property type="entry name" value="PROTEIN, PUTATIVE-RELATED"/>
    <property type="match status" value="1"/>
</dbReference>
<name>A0AAE0CLC2_9ROSI</name>
<keyword evidence="2" id="KW-1185">Reference proteome</keyword>
<accession>A0AAE0CLC2</accession>
<evidence type="ECO:0000313" key="2">
    <source>
        <dbReference type="Proteomes" id="UP001280121"/>
    </source>
</evidence>
<sequence>MRFWEDIKWDNISLKSAFLRIFALASNKEGVINEFGSWIDSNWVWGVKVRRRLFDWELDQWNGFLLSLECISVRRQIEDVLAWRHYPNGIFFVGSFRRCLEEELHIDSVNTRFTSQGLCPPKIEVFIWNIQKGRAPVSKQWTIYSFCASGLGAFGQFIYGGGGGLDHLGVRNKRVFEGKDANLQLASDLVKFQAGWWFKYIRGGCIDPTTTLPVDIKDRCVDMVSFKVIRSESRVLSPINSLFFNVDGSARGNLSEAGGHSFNCEVIIVNNSKVAVSWYKGDDFGNINLIDLVYDIRSSISSQEGVSIKVMPRGGNSFADGLTKLGSSRSGDKLQWGVF</sequence>
<organism evidence="1 2">
    <name type="scientific">Dipteronia dyeriana</name>
    <dbReference type="NCBI Taxonomy" id="168575"/>
    <lineage>
        <taxon>Eukaryota</taxon>
        <taxon>Viridiplantae</taxon>
        <taxon>Streptophyta</taxon>
        <taxon>Embryophyta</taxon>
        <taxon>Tracheophyta</taxon>
        <taxon>Spermatophyta</taxon>
        <taxon>Magnoliopsida</taxon>
        <taxon>eudicotyledons</taxon>
        <taxon>Gunneridae</taxon>
        <taxon>Pentapetalae</taxon>
        <taxon>rosids</taxon>
        <taxon>malvids</taxon>
        <taxon>Sapindales</taxon>
        <taxon>Sapindaceae</taxon>
        <taxon>Hippocastanoideae</taxon>
        <taxon>Acereae</taxon>
        <taxon>Dipteronia</taxon>
    </lineage>
</organism>
<reference evidence="1" key="1">
    <citation type="journal article" date="2023" name="Plant J.">
        <title>Genome sequences and population genomics provide insights into the demographic history, inbreeding, and mutation load of two 'living fossil' tree species of Dipteronia.</title>
        <authorList>
            <person name="Feng Y."/>
            <person name="Comes H.P."/>
            <person name="Chen J."/>
            <person name="Zhu S."/>
            <person name="Lu R."/>
            <person name="Zhang X."/>
            <person name="Li P."/>
            <person name="Qiu J."/>
            <person name="Olsen K.M."/>
            <person name="Qiu Y."/>
        </authorList>
    </citation>
    <scope>NUCLEOTIDE SEQUENCE</scope>
    <source>
        <strain evidence="1">KIB01</strain>
    </source>
</reference>
<proteinExistence type="predicted"/>
<protein>
    <submittedName>
        <fullName evidence="1">Uncharacterized protein</fullName>
    </submittedName>
</protein>
<dbReference type="AlphaFoldDB" id="A0AAE0CLC2"/>
<comment type="caution">
    <text evidence="1">The sequence shown here is derived from an EMBL/GenBank/DDBJ whole genome shotgun (WGS) entry which is preliminary data.</text>
</comment>
<gene>
    <name evidence="1" type="ORF">Ddye_008411</name>
</gene>
<evidence type="ECO:0000313" key="1">
    <source>
        <dbReference type="EMBL" id="KAK2655359.1"/>
    </source>
</evidence>
<dbReference type="EMBL" id="JANJYI010000003">
    <property type="protein sequence ID" value="KAK2655359.1"/>
    <property type="molecule type" value="Genomic_DNA"/>
</dbReference>
<dbReference type="Proteomes" id="UP001280121">
    <property type="component" value="Unassembled WGS sequence"/>
</dbReference>
<dbReference type="PANTHER" id="PTHR36617:SF5">
    <property type="entry name" value="OS05G0421675 PROTEIN"/>
    <property type="match status" value="1"/>
</dbReference>